<reference evidence="1 2" key="3">
    <citation type="journal article" date="2022" name="Microbiol. Spectr.">
        <title>Folding features and dynamics of 3D genome architecture in plant fungal pathogens.</title>
        <authorList>
            <person name="Xia C."/>
        </authorList>
    </citation>
    <scope>NUCLEOTIDE SEQUENCE [LARGE SCALE GENOMIC DNA]</scope>
    <source>
        <strain evidence="1 2">93-210</strain>
    </source>
</reference>
<gene>
    <name evidence="1" type="ORF">MJO28_008234</name>
</gene>
<protein>
    <submittedName>
        <fullName evidence="1">Uncharacterized protein</fullName>
    </submittedName>
</protein>
<comment type="caution">
    <text evidence="1">The sequence shown here is derived from an EMBL/GenBank/DDBJ whole genome shotgun (WGS) entry which is preliminary data.</text>
</comment>
<sequence>MFIRLTRVIVVICMASFPPLSLVQCTPTSSDQLINFGSHHDKIINRHFPQIPKVWTEKPKPTQCSLGWARKSIPTKYNTTLASCEDATHQNSLCDQGSCHMGQPDQRPDEKPLSKFLFFTGCEKTKDAVSGREPAKKYTVFPRTYEVDFVLRKIVVAQGFAAEDEGRSEESYICSWTDPLEQNYQRVWCNNCTDVAWQ</sequence>
<dbReference type="Proteomes" id="UP001060170">
    <property type="component" value="Chromosome 8"/>
</dbReference>
<reference evidence="2" key="1">
    <citation type="journal article" date="2018" name="BMC Genomics">
        <title>Genomic insights into host adaptation between the wheat stripe rust pathogen (Puccinia striiformis f. sp. tritici) and the barley stripe rust pathogen (Puccinia striiformis f. sp. hordei).</title>
        <authorList>
            <person name="Xia C."/>
            <person name="Wang M."/>
            <person name="Yin C."/>
            <person name="Cornejo O.E."/>
            <person name="Hulbert S.H."/>
            <person name="Chen X."/>
        </authorList>
    </citation>
    <scope>NUCLEOTIDE SEQUENCE [LARGE SCALE GENOMIC DNA]</scope>
    <source>
        <strain evidence="2">93-210</strain>
    </source>
</reference>
<evidence type="ECO:0000313" key="2">
    <source>
        <dbReference type="Proteomes" id="UP001060170"/>
    </source>
</evidence>
<organism evidence="1 2">
    <name type="scientific">Puccinia striiformis f. sp. tritici</name>
    <dbReference type="NCBI Taxonomy" id="168172"/>
    <lineage>
        <taxon>Eukaryota</taxon>
        <taxon>Fungi</taxon>
        <taxon>Dikarya</taxon>
        <taxon>Basidiomycota</taxon>
        <taxon>Pucciniomycotina</taxon>
        <taxon>Pucciniomycetes</taxon>
        <taxon>Pucciniales</taxon>
        <taxon>Pucciniaceae</taxon>
        <taxon>Puccinia</taxon>
    </lineage>
</organism>
<proteinExistence type="predicted"/>
<evidence type="ECO:0000313" key="1">
    <source>
        <dbReference type="EMBL" id="KAI7949413.1"/>
    </source>
</evidence>
<name>A0ACC0EB84_9BASI</name>
<dbReference type="EMBL" id="CM045872">
    <property type="protein sequence ID" value="KAI7949413.1"/>
    <property type="molecule type" value="Genomic_DNA"/>
</dbReference>
<keyword evidence="2" id="KW-1185">Reference proteome</keyword>
<reference evidence="2" key="2">
    <citation type="journal article" date="2018" name="Mol. Plant Microbe Interact.">
        <title>Genome sequence resources for the wheat stripe rust pathogen (Puccinia striiformis f. sp. tritici) and the barley stripe rust pathogen (Puccinia striiformis f. sp. hordei).</title>
        <authorList>
            <person name="Xia C."/>
            <person name="Wang M."/>
            <person name="Yin C."/>
            <person name="Cornejo O.E."/>
            <person name="Hulbert S.H."/>
            <person name="Chen X."/>
        </authorList>
    </citation>
    <scope>NUCLEOTIDE SEQUENCE [LARGE SCALE GENOMIC DNA]</scope>
    <source>
        <strain evidence="2">93-210</strain>
    </source>
</reference>
<accession>A0ACC0EB84</accession>